<reference evidence="1 2" key="1">
    <citation type="journal article" date="2013" name="PLoS Genet.">
        <title>Comparative genome structure, secondary metabolite, and effector coding capacity across Cochliobolus pathogens.</title>
        <authorList>
            <person name="Condon B.J."/>
            <person name="Leng Y."/>
            <person name="Wu D."/>
            <person name="Bushley K.E."/>
            <person name="Ohm R.A."/>
            <person name="Otillar R."/>
            <person name="Martin J."/>
            <person name="Schackwitz W."/>
            <person name="Grimwood J."/>
            <person name="MohdZainudin N."/>
            <person name="Xue C."/>
            <person name="Wang R."/>
            <person name="Manning V.A."/>
            <person name="Dhillon B."/>
            <person name="Tu Z.J."/>
            <person name="Steffenson B.J."/>
            <person name="Salamov A."/>
            <person name="Sun H."/>
            <person name="Lowry S."/>
            <person name="LaButti K."/>
            <person name="Han J."/>
            <person name="Copeland A."/>
            <person name="Lindquist E."/>
            <person name="Barry K."/>
            <person name="Schmutz J."/>
            <person name="Baker S.E."/>
            <person name="Ciuffetti L.M."/>
            <person name="Grigoriev I.V."/>
            <person name="Zhong S."/>
            <person name="Turgeon B.G."/>
        </authorList>
    </citation>
    <scope>NUCLEOTIDE SEQUENCE [LARGE SCALE GENOMIC DNA]</scope>
    <source>
        <strain evidence="1 2">26-R-13</strain>
    </source>
</reference>
<dbReference type="GeneID" id="19142810"/>
<dbReference type="KEGG" id="bze:COCCADRAFT_103610"/>
<proteinExistence type="predicted"/>
<gene>
    <name evidence="1" type="ORF">COCCADRAFT_103610</name>
</gene>
<name>W6XSI5_COCC2</name>
<keyword evidence="2" id="KW-1185">Reference proteome</keyword>
<dbReference type="HOGENOM" id="CLU_2867339_0_0_1"/>
<evidence type="ECO:0000313" key="2">
    <source>
        <dbReference type="Proteomes" id="UP000053841"/>
    </source>
</evidence>
<dbReference type="Proteomes" id="UP000053841">
    <property type="component" value="Unassembled WGS sequence"/>
</dbReference>
<evidence type="ECO:0000313" key="1">
    <source>
        <dbReference type="EMBL" id="EUC30547.1"/>
    </source>
</evidence>
<protein>
    <submittedName>
        <fullName evidence="1">Uncharacterized protein</fullName>
    </submittedName>
</protein>
<organism evidence="1 2">
    <name type="scientific">Cochliobolus carbonum (strain 26-R-13)</name>
    <name type="common">Maize leaf spot fungus</name>
    <name type="synonym">Bipolaris zeicola</name>
    <dbReference type="NCBI Taxonomy" id="930089"/>
    <lineage>
        <taxon>Eukaryota</taxon>
        <taxon>Fungi</taxon>
        <taxon>Dikarya</taxon>
        <taxon>Ascomycota</taxon>
        <taxon>Pezizomycotina</taxon>
        <taxon>Dothideomycetes</taxon>
        <taxon>Pleosporomycetidae</taxon>
        <taxon>Pleosporales</taxon>
        <taxon>Pleosporineae</taxon>
        <taxon>Pleosporaceae</taxon>
        <taxon>Bipolaris</taxon>
    </lineage>
</organism>
<dbReference type="AlphaFoldDB" id="W6XSI5"/>
<dbReference type="RefSeq" id="XP_007715140.1">
    <property type="nucleotide sequence ID" value="XM_007716950.1"/>
</dbReference>
<sequence>MLVDGDARSTSKHCHPYVHLHCTLFPTPRPGRLLIGNSLSTAFLPENYYYLLHLLPTFTRPSIL</sequence>
<accession>W6XSI5</accession>
<dbReference type="EMBL" id="KI964696">
    <property type="protein sequence ID" value="EUC30547.1"/>
    <property type="molecule type" value="Genomic_DNA"/>
</dbReference>